<dbReference type="UniPathway" id="UPA00056">
    <property type="reaction ID" value="UER00092"/>
</dbReference>
<feature type="domain" description="1-deoxy-D-xylulose 5-phosphate reductoisomerase N-terminal" evidence="10">
    <location>
        <begin position="4"/>
        <end position="131"/>
    </location>
</feature>
<feature type="binding site" evidence="9">
    <location>
        <position position="204"/>
    </location>
    <ligand>
        <name>NADPH</name>
        <dbReference type="ChEBI" id="CHEBI:57783"/>
    </ligand>
</feature>
<dbReference type="RefSeq" id="WP_084068987.1">
    <property type="nucleotide sequence ID" value="NZ_FWXY01000009.1"/>
</dbReference>
<dbReference type="FunFam" id="3.40.50.720:FF:000045">
    <property type="entry name" value="1-deoxy-D-xylulose 5-phosphate reductoisomerase"/>
    <property type="match status" value="1"/>
</dbReference>
<reference evidence="13 14" key="1">
    <citation type="submission" date="2017-04" db="EMBL/GenBank/DDBJ databases">
        <authorList>
            <person name="Afonso C.L."/>
            <person name="Miller P.J."/>
            <person name="Scott M.A."/>
            <person name="Spackman E."/>
            <person name="Goraichik I."/>
            <person name="Dimitrov K.M."/>
            <person name="Suarez D.L."/>
            <person name="Swayne D.E."/>
        </authorList>
    </citation>
    <scope>NUCLEOTIDE SEQUENCE [LARGE SCALE GENOMIC DNA]</scope>
    <source>
        <strain evidence="13 14">DSM 3385</strain>
    </source>
</reference>
<dbReference type="InterPro" id="IPR003821">
    <property type="entry name" value="DXP_reductoisomerase"/>
</dbReference>
<evidence type="ECO:0000256" key="6">
    <source>
        <dbReference type="ARBA" id="ARBA00023211"/>
    </source>
</evidence>
<feature type="domain" description="DXP reductoisomerase C-terminal" evidence="12">
    <location>
        <begin position="260"/>
        <end position="376"/>
    </location>
</feature>
<feature type="binding site" evidence="9">
    <location>
        <position position="36"/>
    </location>
    <ligand>
        <name>NADPH</name>
        <dbReference type="ChEBI" id="CHEBI:57783"/>
    </ligand>
</feature>
<dbReference type="Gene3D" id="1.10.1740.10">
    <property type="match status" value="1"/>
</dbReference>
<keyword evidence="6 9" id="KW-0464">Manganese</keyword>
<gene>
    <name evidence="9" type="primary">dxr</name>
    <name evidence="13" type="ORF">SAMN02746065_109123</name>
</gene>
<dbReference type="GO" id="GO:0030145">
    <property type="term" value="F:manganese ion binding"/>
    <property type="evidence" value="ECO:0007669"/>
    <property type="project" value="TreeGrafter"/>
</dbReference>
<dbReference type="PANTHER" id="PTHR30525">
    <property type="entry name" value="1-DEOXY-D-XYLULOSE 5-PHOSPHATE REDUCTOISOMERASE"/>
    <property type="match status" value="1"/>
</dbReference>
<evidence type="ECO:0000256" key="4">
    <source>
        <dbReference type="ARBA" id="ARBA00022857"/>
    </source>
</evidence>
<feature type="binding site" evidence="9">
    <location>
        <position position="175"/>
    </location>
    <ligand>
        <name>1-deoxy-D-xylulose 5-phosphate</name>
        <dbReference type="ChEBI" id="CHEBI:57792"/>
    </ligand>
</feature>
<comment type="function">
    <text evidence="9">Catalyzes the NADPH-dependent rearrangement and reduction of 1-deoxy-D-xylulose-5-phosphate (DXP) to 2-C-methyl-D-erythritol 4-phosphate (MEP).</text>
</comment>
<accession>A0A1W2BTR7</accession>
<feature type="binding site" evidence="9">
    <location>
        <position position="198"/>
    </location>
    <ligand>
        <name>1-deoxy-D-xylulose 5-phosphate</name>
        <dbReference type="ChEBI" id="CHEBI:57792"/>
    </ligand>
</feature>
<feature type="domain" description="1-deoxy-D-xylulose 5-phosphate reductoisomerase C-terminal" evidence="11">
    <location>
        <begin position="145"/>
        <end position="228"/>
    </location>
</feature>
<feature type="binding site" evidence="9">
    <location>
        <position position="38"/>
    </location>
    <ligand>
        <name>NADPH</name>
        <dbReference type="ChEBI" id="CHEBI:57783"/>
    </ligand>
</feature>
<evidence type="ECO:0000259" key="12">
    <source>
        <dbReference type="Pfam" id="PF13288"/>
    </source>
</evidence>
<sequence length="385" mass="41617">MRQLSILGSTGSIGQSALAVVARYPHRFNVRILAAANNVTLLARQIEMFAPDMVAVINREKARELKSLIPDTSSVDVLWGEKGYLVAASHDMVDTVLLAMVGAAGLMPALAAIDAQKKVALANKETLVMAGEIVMARAAEKQVTVYPVDSEHSAIFQCLEGNRQRDLRKIFLTASGGPFRLIPRERFSSLTPKDALSHPTWDMGAKISIDSATLMNKALEIIEAVHLFKLMPDQVEVVVHPQSIVHSMVGFSDGTVMAQMGLPDMKAAISYALSWPERLDLGLDFPDFPDLAGLFFEAPDREKFPSIDFAFKALEAGGTLPGVMNAANEVAVDGFLNHAIGFLDIFHIIETTMSAHKVIPSPGVADIVAADGWARERAGAMVETI</sequence>
<dbReference type="HAMAP" id="MF_00183">
    <property type="entry name" value="DXP_reductoisom"/>
    <property type="match status" value="1"/>
</dbReference>
<dbReference type="InterPro" id="IPR036169">
    <property type="entry name" value="DXPR_C_sf"/>
</dbReference>
<evidence type="ECO:0000256" key="3">
    <source>
        <dbReference type="ARBA" id="ARBA00022723"/>
    </source>
</evidence>
<keyword evidence="14" id="KW-1185">Reference proteome</keyword>
<evidence type="ECO:0000256" key="7">
    <source>
        <dbReference type="ARBA" id="ARBA00023229"/>
    </source>
</evidence>
<dbReference type="GO" id="GO:0070402">
    <property type="term" value="F:NADPH binding"/>
    <property type="evidence" value="ECO:0007669"/>
    <property type="project" value="InterPro"/>
</dbReference>
<feature type="binding site" evidence="9">
    <location>
        <position position="151"/>
    </location>
    <ligand>
        <name>1-deoxy-D-xylulose 5-phosphate</name>
        <dbReference type="ChEBI" id="CHEBI:57792"/>
    </ligand>
</feature>
<dbReference type="Pfam" id="PF08436">
    <property type="entry name" value="DXP_redisom_C"/>
    <property type="match status" value="1"/>
</dbReference>
<dbReference type="GO" id="GO:0016853">
    <property type="term" value="F:isomerase activity"/>
    <property type="evidence" value="ECO:0007669"/>
    <property type="project" value="UniProtKB-KW"/>
</dbReference>
<keyword evidence="13" id="KW-0413">Isomerase</keyword>
<evidence type="ECO:0000313" key="14">
    <source>
        <dbReference type="Proteomes" id="UP000192418"/>
    </source>
</evidence>
<evidence type="ECO:0000256" key="8">
    <source>
        <dbReference type="ARBA" id="ARBA00048543"/>
    </source>
</evidence>
<evidence type="ECO:0000259" key="10">
    <source>
        <dbReference type="Pfam" id="PF02670"/>
    </source>
</evidence>
<dbReference type="Pfam" id="PF02670">
    <property type="entry name" value="DXP_reductoisom"/>
    <property type="match status" value="1"/>
</dbReference>
<keyword evidence="3 9" id="KW-0479">Metal-binding</keyword>
<feature type="binding site" evidence="9">
    <location>
        <position position="124"/>
    </location>
    <ligand>
        <name>1-deoxy-D-xylulose 5-phosphate</name>
        <dbReference type="ChEBI" id="CHEBI:57792"/>
    </ligand>
</feature>
<feature type="binding site" evidence="9">
    <location>
        <position position="151"/>
    </location>
    <ligand>
        <name>Mn(2+)</name>
        <dbReference type="ChEBI" id="CHEBI:29035"/>
    </ligand>
</feature>
<comment type="catalytic activity">
    <reaction evidence="8">
        <text>2-C-methyl-D-erythritol 4-phosphate + NADP(+) = 1-deoxy-D-xylulose 5-phosphate + NADPH + H(+)</text>
        <dbReference type="Rhea" id="RHEA:13717"/>
        <dbReference type="ChEBI" id="CHEBI:15378"/>
        <dbReference type="ChEBI" id="CHEBI:57783"/>
        <dbReference type="ChEBI" id="CHEBI:57792"/>
        <dbReference type="ChEBI" id="CHEBI:58262"/>
        <dbReference type="ChEBI" id="CHEBI:58349"/>
        <dbReference type="EC" id="1.1.1.267"/>
    </reaction>
    <physiologicalReaction direction="right-to-left" evidence="8">
        <dbReference type="Rhea" id="RHEA:13719"/>
    </physiologicalReaction>
</comment>
<feature type="binding site" evidence="9">
    <location>
        <position position="125"/>
    </location>
    <ligand>
        <name>NADPH</name>
        <dbReference type="ChEBI" id="CHEBI:57783"/>
    </ligand>
</feature>
<dbReference type="SUPFAM" id="SSF69055">
    <property type="entry name" value="1-deoxy-D-xylulose-5-phosphate reductoisomerase, C-terminal domain"/>
    <property type="match status" value="1"/>
</dbReference>
<dbReference type="STRING" id="1121400.SAMN02746065_109123"/>
<feature type="binding site" evidence="9">
    <location>
        <position position="150"/>
    </location>
    <ligand>
        <name>1-deoxy-D-xylulose 5-phosphate</name>
        <dbReference type="ChEBI" id="CHEBI:57792"/>
    </ligand>
</feature>
<evidence type="ECO:0000256" key="2">
    <source>
        <dbReference type="ARBA" id="ARBA00006825"/>
    </source>
</evidence>
<comment type="cofactor">
    <cofactor evidence="9">
        <name>Mg(2+)</name>
        <dbReference type="ChEBI" id="CHEBI:18420"/>
    </cofactor>
    <cofactor evidence="9">
        <name>Mn(2+)</name>
        <dbReference type="ChEBI" id="CHEBI:29035"/>
    </cofactor>
</comment>
<feature type="binding site" evidence="9">
    <location>
        <position position="211"/>
    </location>
    <ligand>
        <name>1-deoxy-D-xylulose 5-phosphate</name>
        <dbReference type="ChEBI" id="CHEBI:57792"/>
    </ligand>
</feature>
<feature type="binding site" evidence="9">
    <location>
        <position position="217"/>
    </location>
    <ligand>
        <name>1-deoxy-D-xylulose 5-phosphate</name>
        <dbReference type="ChEBI" id="CHEBI:57792"/>
    </ligand>
</feature>
<comment type="similarity">
    <text evidence="2 9">Belongs to the DXR family.</text>
</comment>
<evidence type="ECO:0000259" key="11">
    <source>
        <dbReference type="Pfam" id="PF08436"/>
    </source>
</evidence>
<evidence type="ECO:0000256" key="1">
    <source>
        <dbReference type="ARBA" id="ARBA00005094"/>
    </source>
</evidence>
<dbReference type="InterPro" id="IPR036291">
    <property type="entry name" value="NAD(P)-bd_dom_sf"/>
</dbReference>
<feature type="binding site" evidence="9">
    <location>
        <position position="13"/>
    </location>
    <ligand>
        <name>NADPH</name>
        <dbReference type="ChEBI" id="CHEBI:57783"/>
    </ligand>
</feature>
<dbReference type="InterPro" id="IPR013512">
    <property type="entry name" value="DXP_reductoisomerase_N"/>
</dbReference>
<dbReference type="NCBIfam" id="TIGR00243">
    <property type="entry name" value="Dxr"/>
    <property type="match status" value="1"/>
</dbReference>
<feature type="binding site" evidence="9">
    <location>
        <position position="220"/>
    </location>
    <ligand>
        <name>1-deoxy-D-xylulose 5-phosphate</name>
        <dbReference type="ChEBI" id="CHEBI:57792"/>
    </ligand>
</feature>
<dbReference type="Pfam" id="PF13288">
    <property type="entry name" value="DXPR_C"/>
    <property type="match status" value="1"/>
</dbReference>
<feature type="binding site" evidence="9">
    <location>
        <position position="123"/>
    </location>
    <ligand>
        <name>NADPH</name>
        <dbReference type="ChEBI" id="CHEBI:57783"/>
    </ligand>
</feature>
<dbReference type="PIRSF" id="PIRSF006205">
    <property type="entry name" value="Dxp_reductismrs"/>
    <property type="match status" value="1"/>
</dbReference>
<evidence type="ECO:0000313" key="13">
    <source>
        <dbReference type="EMBL" id="SMC76281.1"/>
    </source>
</evidence>
<feature type="binding site" evidence="9">
    <location>
        <position position="149"/>
    </location>
    <ligand>
        <name>Mn(2+)</name>
        <dbReference type="ChEBI" id="CHEBI:29035"/>
    </ligand>
</feature>
<name>A0A1W2BTR7_9BACT</name>
<evidence type="ECO:0000256" key="5">
    <source>
        <dbReference type="ARBA" id="ARBA00023002"/>
    </source>
</evidence>
<evidence type="ECO:0000256" key="9">
    <source>
        <dbReference type="HAMAP-Rule" id="MF_00183"/>
    </source>
</evidence>
<protein>
    <recommendedName>
        <fullName evidence="9">1-deoxy-D-xylulose 5-phosphate reductoisomerase</fullName>
        <shortName evidence="9">DXP reductoisomerase</shortName>
        <ecNumber evidence="9">1.1.1.267</ecNumber>
    </recommendedName>
    <alternativeName>
        <fullName evidence="9">1-deoxyxylulose-5-phosphate reductoisomerase</fullName>
    </alternativeName>
    <alternativeName>
        <fullName evidence="9">2-C-methyl-D-erythritol 4-phosphate synthase</fullName>
    </alternativeName>
</protein>
<dbReference type="EMBL" id="FWXY01000009">
    <property type="protein sequence ID" value="SMC76281.1"/>
    <property type="molecule type" value="Genomic_DNA"/>
</dbReference>
<comment type="pathway">
    <text evidence="1 9">Isoprenoid biosynthesis; isopentenyl diphosphate biosynthesis via DXP pathway; isopentenyl diphosphate from 1-deoxy-D-xylulose 5-phosphate: step 1/6.</text>
</comment>
<dbReference type="Proteomes" id="UP000192418">
    <property type="component" value="Unassembled WGS sequence"/>
</dbReference>
<dbReference type="AlphaFoldDB" id="A0A1W2BTR7"/>
<dbReference type="SUPFAM" id="SSF51735">
    <property type="entry name" value="NAD(P)-binding Rossmann-fold domains"/>
    <property type="match status" value="1"/>
</dbReference>
<dbReference type="InterPro" id="IPR026877">
    <property type="entry name" value="DXPR_C"/>
</dbReference>
<dbReference type="EC" id="1.1.1.267" evidence="9"/>
<organism evidence="13 14">
    <name type="scientific">Desulfocicer vacuolatum DSM 3385</name>
    <dbReference type="NCBI Taxonomy" id="1121400"/>
    <lineage>
        <taxon>Bacteria</taxon>
        <taxon>Pseudomonadati</taxon>
        <taxon>Thermodesulfobacteriota</taxon>
        <taxon>Desulfobacteria</taxon>
        <taxon>Desulfobacterales</taxon>
        <taxon>Desulfobacteraceae</taxon>
        <taxon>Desulfocicer</taxon>
    </lineage>
</organism>
<feature type="binding site" evidence="9">
    <location>
        <position position="12"/>
    </location>
    <ligand>
        <name>NADPH</name>
        <dbReference type="ChEBI" id="CHEBI:57783"/>
    </ligand>
</feature>
<dbReference type="Gene3D" id="3.40.50.720">
    <property type="entry name" value="NAD(P)-binding Rossmann-like Domain"/>
    <property type="match status" value="1"/>
</dbReference>
<proteinExistence type="inferred from homology"/>
<feature type="binding site" evidence="9">
    <location>
        <position position="220"/>
    </location>
    <ligand>
        <name>Mn(2+)</name>
        <dbReference type="ChEBI" id="CHEBI:29035"/>
    </ligand>
</feature>
<dbReference type="NCBIfam" id="NF009114">
    <property type="entry name" value="PRK12464.1"/>
    <property type="match status" value="1"/>
</dbReference>
<feature type="binding site" evidence="9">
    <location>
        <position position="10"/>
    </location>
    <ligand>
        <name>NADPH</name>
        <dbReference type="ChEBI" id="CHEBI:57783"/>
    </ligand>
</feature>
<feature type="binding site" evidence="9">
    <location>
        <position position="216"/>
    </location>
    <ligand>
        <name>1-deoxy-D-xylulose 5-phosphate</name>
        <dbReference type="ChEBI" id="CHEBI:57792"/>
    </ligand>
</feature>
<dbReference type="InterPro" id="IPR013644">
    <property type="entry name" value="DXP_reductoisomerase_C"/>
</dbReference>
<keyword evidence="7 9" id="KW-0414">Isoprene biosynthesis</keyword>
<dbReference type="PANTHER" id="PTHR30525:SF0">
    <property type="entry name" value="1-DEOXY-D-XYLULOSE 5-PHOSPHATE REDUCTOISOMERASE, CHLOROPLASTIC"/>
    <property type="match status" value="1"/>
</dbReference>
<keyword evidence="9" id="KW-0460">Magnesium</keyword>
<keyword evidence="4 9" id="KW-0521">NADP</keyword>
<dbReference type="GO" id="GO:0051484">
    <property type="term" value="P:isopentenyl diphosphate biosynthetic process, methylerythritol 4-phosphate pathway involved in terpenoid biosynthetic process"/>
    <property type="evidence" value="ECO:0007669"/>
    <property type="project" value="TreeGrafter"/>
</dbReference>
<dbReference type="GO" id="GO:0030604">
    <property type="term" value="F:1-deoxy-D-xylulose-5-phosphate reductoisomerase activity"/>
    <property type="evidence" value="ECO:0007669"/>
    <property type="project" value="UniProtKB-UniRule"/>
</dbReference>
<comment type="caution">
    <text evidence="9">Lacks conserved residue(s) required for the propagation of feature annotation.</text>
</comment>
<feature type="binding site" evidence="9">
    <location>
        <position position="11"/>
    </location>
    <ligand>
        <name>NADPH</name>
        <dbReference type="ChEBI" id="CHEBI:57783"/>
    </ligand>
</feature>
<keyword evidence="5 9" id="KW-0560">Oxidoreductase</keyword>
<dbReference type="OrthoDB" id="9806546at2"/>
<dbReference type="SUPFAM" id="SSF55347">
    <property type="entry name" value="Glyceraldehyde-3-phosphate dehydrogenase-like, C-terminal domain"/>
    <property type="match status" value="1"/>
</dbReference>